<keyword evidence="3" id="KW-1185">Reference proteome</keyword>
<protein>
    <submittedName>
        <fullName evidence="2">Uncharacterized protein</fullName>
    </submittedName>
</protein>
<evidence type="ECO:0000313" key="3">
    <source>
        <dbReference type="Proteomes" id="UP000318538"/>
    </source>
</evidence>
<dbReference type="Proteomes" id="UP000318538">
    <property type="component" value="Chromosome"/>
</dbReference>
<feature type="region of interest" description="Disordered" evidence="1">
    <location>
        <begin position="222"/>
        <end position="245"/>
    </location>
</feature>
<proteinExistence type="predicted"/>
<evidence type="ECO:0000313" key="2">
    <source>
        <dbReference type="EMBL" id="QDT05345.1"/>
    </source>
</evidence>
<dbReference type="KEGG" id="rlc:K227x_37450"/>
<sequence length="435" mass="45489">MGSLGADHLDYPFVAFESNKRKPLVICPRETRNMNADAVQVTKLTSRRFTWMNALLMDHPAICMETTKRVVVAGAIALGASWAGLVHADQPRPIQQFGRWSGAGWGDGYHACKESSGCLTADLPPGSFATTFGDHQNHGCADGCGPILNPRTLYDRFDAGQAVHCDSVASGCDAATCDAIGSIPNGWEPSIAAPTNHHHAAQNDAYGATIIDPIANRHGSVPAPARATAPAHAPNQPGVPYRSTSNASAAMLPTNSADRLIHDLQDRSPRAPTVHSQLAAPILQAPILSAPLREALQAADRSQAAAKPSPIRPTIGTPVAQYASTMQTPSTAQGRMIAVPVSVTTSRMPTPIAPIHPAATPAATPTTEIAMAPAASPSPRPSRLPATGRNADSASHASPPQASIDAPMQLMAPAGFSQPEDPFGRSTKNPFFQAN</sequence>
<feature type="compositionally biased region" description="Polar residues" evidence="1">
    <location>
        <begin position="426"/>
        <end position="435"/>
    </location>
</feature>
<evidence type="ECO:0000256" key="1">
    <source>
        <dbReference type="SAM" id="MobiDB-lite"/>
    </source>
</evidence>
<feature type="compositionally biased region" description="Polar residues" evidence="1">
    <location>
        <begin position="390"/>
        <end position="401"/>
    </location>
</feature>
<feature type="region of interest" description="Disordered" evidence="1">
    <location>
        <begin position="372"/>
        <end position="435"/>
    </location>
</feature>
<dbReference type="AlphaFoldDB" id="A0A517NDZ4"/>
<gene>
    <name evidence="2" type="ORF">K227x_37450</name>
</gene>
<reference evidence="2 3" key="1">
    <citation type="submission" date="2019-02" db="EMBL/GenBank/DDBJ databases">
        <title>Deep-cultivation of Planctomycetes and their phenomic and genomic characterization uncovers novel biology.</title>
        <authorList>
            <person name="Wiegand S."/>
            <person name="Jogler M."/>
            <person name="Boedeker C."/>
            <person name="Pinto D."/>
            <person name="Vollmers J."/>
            <person name="Rivas-Marin E."/>
            <person name="Kohn T."/>
            <person name="Peeters S.H."/>
            <person name="Heuer A."/>
            <person name="Rast P."/>
            <person name="Oberbeckmann S."/>
            <person name="Bunk B."/>
            <person name="Jeske O."/>
            <person name="Meyerdierks A."/>
            <person name="Storesund J.E."/>
            <person name="Kallscheuer N."/>
            <person name="Luecker S."/>
            <person name="Lage O.M."/>
            <person name="Pohl T."/>
            <person name="Merkel B.J."/>
            <person name="Hornburger P."/>
            <person name="Mueller R.-W."/>
            <person name="Bruemmer F."/>
            <person name="Labrenz M."/>
            <person name="Spormann A.M."/>
            <person name="Op den Camp H."/>
            <person name="Overmann J."/>
            <person name="Amann R."/>
            <person name="Jetten M.S.M."/>
            <person name="Mascher T."/>
            <person name="Medema M.H."/>
            <person name="Devos D.P."/>
            <person name="Kaster A.-K."/>
            <person name="Ovreas L."/>
            <person name="Rohde M."/>
            <person name="Galperin M.Y."/>
            <person name="Jogler C."/>
        </authorList>
    </citation>
    <scope>NUCLEOTIDE SEQUENCE [LARGE SCALE GENOMIC DNA]</scope>
    <source>
        <strain evidence="2 3">K22_7</strain>
    </source>
</reference>
<name>A0A517NDZ4_9BACT</name>
<feature type="compositionally biased region" description="Low complexity" evidence="1">
    <location>
        <begin position="222"/>
        <end position="234"/>
    </location>
</feature>
<organism evidence="2 3">
    <name type="scientific">Rubripirellula lacrimiformis</name>
    <dbReference type="NCBI Taxonomy" id="1930273"/>
    <lineage>
        <taxon>Bacteria</taxon>
        <taxon>Pseudomonadati</taxon>
        <taxon>Planctomycetota</taxon>
        <taxon>Planctomycetia</taxon>
        <taxon>Pirellulales</taxon>
        <taxon>Pirellulaceae</taxon>
        <taxon>Rubripirellula</taxon>
    </lineage>
</organism>
<accession>A0A517NDZ4</accession>
<dbReference type="EMBL" id="CP036525">
    <property type="protein sequence ID" value="QDT05345.1"/>
    <property type="molecule type" value="Genomic_DNA"/>
</dbReference>